<feature type="compositionally biased region" description="Polar residues" evidence="1">
    <location>
        <begin position="215"/>
        <end position="224"/>
    </location>
</feature>
<dbReference type="AlphaFoldDB" id="A0AAW0AR54"/>
<evidence type="ECO:0000313" key="2">
    <source>
        <dbReference type="EMBL" id="KAK7015824.1"/>
    </source>
</evidence>
<organism evidence="2 3">
    <name type="scientific">Favolaschia claudopus</name>
    <dbReference type="NCBI Taxonomy" id="2862362"/>
    <lineage>
        <taxon>Eukaryota</taxon>
        <taxon>Fungi</taxon>
        <taxon>Dikarya</taxon>
        <taxon>Basidiomycota</taxon>
        <taxon>Agaricomycotina</taxon>
        <taxon>Agaricomycetes</taxon>
        <taxon>Agaricomycetidae</taxon>
        <taxon>Agaricales</taxon>
        <taxon>Marasmiineae</taxon>
        <taxon>Mycenaceae</taxon>
        <taxon>Favolaschia</taxon>
    </lineage>
</organism>
<reference evidence="2 3" key="1">
    <citation type="journal article" date="2024" name="J Genomics">
        <title>Draft genome sequencing and assembly of Favolaschia claudopus CIRM-BRFM 2984 isolated from oak limbs.</title>
        <authorList>
            <person name="Navarro D."/>
            <person name="Drula E."/>
            <person name="Chaduli D."/>
            <person name="Cazenave R."/>
            <person name="Ahrendt S."/>
            <person name="Wang J."/>
            <person name="Lipzen A."/>
            <person name="Daum C."/>
            <person name="Barry K."/>
            <person name="Grigoriev I.V."/>
            <person name="Favel A."/>
            <person name="Rosso M.N."/>
            <person name="Martin F."/>
        </authorList>
    </citation>
    <scope>NUCLEOTIDE SEQUENCE [LARGE SCALE GENOMIC DNA]</scope>
    <source>
        <strain evidence="2 3">CIRM-BRFM 2984</strain>
    </source>
</reference>
<sequence>MPVPITTETVLLTTAQMLQAFFGTNLKGILIATGMDRPVTVRIPTLTGTPHGVWFQPWFGSLREGEAMDLDVAIVRPPTSTSTTADMGVAVVHVNQRNDAGHPVNLCLKRRLSDIGTDWFGNIILLEIDLQTHALKSVDENKASLITHCLDIICELKGTVDNGPCEASVMRDPGRNLDPTEGGAFRQSATKPGQAPVLDPALCLSNIANGHQPYANPTTRTTPAVTAHGTDGLKQRPPDDFPPSSMMSSRPLPATLLGHCRSQTLSRSFSGLRVSSCLKPLLTQKIPGTVEIVIGKLSKGPAVFKIVANHCEMESTGNTSLQRLQPNSEPPYILTEYGIYMRAKGQEHGTPPRP</sequence>
<comment type="caution">
    <text evidence="2">The sequence shown here is derived from an EMBL/GenBank/DDBJ whole genome shotgun (WGS) entry which is preliminary data.</text>
</comment>
<dbReference type="Proteomes" id="UP001362999">
    <property type="component" value="Unassembled WGS sequence"/>
</dbReference>
<keyword evidence="3" id="KW-1185">Reference proteome</keyword>
<evidence type="ECO:0000256" key="1">
    <source>
        <dbReference type="SAM" id="MobiDB-lite"/>
    </source>
</evidence>
<evidence type="ECO:0000313" key="3">
    <source>
        <dbReference type="Proteomes" id="UP001362999"/>
    </source>
</evidence>
<dbReference type="EMBL" id="JAWWNJ010000053">
    <property type="protein sequence ID" value="KAK7015824.1"/>
    <property type="molecule type" value="Genomic_DNA"/>
</dbReference>
<protein>
    <submittedName>
        <fullName evidence="2">Uncharacterized protein</fullName>
    </submittedName>
</protein>
<feature type="region of interest" description="Disordered" evidence="1">
    <location>
        <begin position="171"/>
        <end position="193"/>
    </location>
</feature>
<feature type="region of interest" description="Disordered" evidence="1">
    <location>
        <begin position="213"/>
        <end position="247"/>
    </location>
</feature>
<proteinExistence type="predicted"/>
<accession>A0AAW0AR54</accession>
<name>A0AAW0AR54_9AGAR</name>
<gene>
    <name evidence="2" type="ORF">R3P38DRAFT_2786742</name>
</gene>